<proteinExistence type="inferred from homology"/>
<evidence type="ECO:0000256" key="3">
    <source>
        <dbReference type="ARBA" id="ARBA00023242"/>
    </source>
</evidence>
<evidence type="ECO:0000313" key="9">
    <source>
        <dbReference type="Proteomes" id="UP000747110"/>
    </source>
</evidence>
<evidence type="ECO:0000256" key="4">
    <source>
        <dbReference type="RuleBase" id="RU367086"/>
    </source>
</evidence>
<protein>
    <recommendedName>
        <fullName evidence="4">Ribosome production factor 2 homolog</fullName>
    </recommendedName>
    <alternativeName>
        <fullName evidence="4">Ribosome biogenesis protein RPF2 homolog</fullName>
    </alternativeName>
</protein>
<dbReference type="PROSITE" id="PS50833">
    <property type="entry name" value="BRIX"/>
    <property type="match status" value="1"/>
</dbReference>
<dbReference type="PANTHER" id="PTHR12728:SF0">
    <property type="entry name" value="RIBOSOME PRODUCTION FACTOR 2 HOMOLOG"/>
    <property type="match status" value="1"/>
</dbReference>
<dbReference type="GO" id="GO:0000463">
    <property type="term" value="P:maturation of LSU-rRNA from tricistronic rRNA transcript (SSU-rRNA, 5.8S rRNA, LSU-rRNA)"/>
    <property type="evidence" value="ECO:0007669"/>
    <property type="project" value="TreeGrafter"/>
</dbReference>
<comment type="similarity">
    <text evidence="2 4">Belongs to the RPF2 family.</text>
</comment>
<feature type="compositionally biased region" description="Basic and acidic residues" evidence="5">
    <location>
        <begin position="134"/>
        <end position="145"/>
    </location>
</feature>
<feature type="domain" description="Brix" evidence="6">
    <location>
        <begin position="1"/>
        <end position="80"/>
    </location>
</feature>
<dbReference type="InterPro" id="IPR039770">
    <property type="entry name" value="Rpf2"/>
</dbReference>
<dbReference type="EMBL" id="BNCP01000037">
    <property type="protein sequence ID" value="GIL86718.1"/>
    <property type="molecule type" value="Genomic_DNA"/>
</dbReference>
<keyword evidence="3 4" id="KW-0539">Nucleus</keyword>
<name>A0A8J4FTW2_9CHLO</name>
<evidence type="ECO:0000313" key="7">
    <source>
        <dbReference type="EMBL" id="GIL86718.1"/>
    </source>
</evidence>
<dbReference type="InterPro" id="IPR007109">
    <property type="entry name" value="Brix"/>
</dbReference>
<dbReference type="GO" id="GO:0000027">
    <property type="term" value="P:ribosomal large subunit assembly"/>
    <property type="evidence" value="ECO:0007669"/>
    <property type="project" value="InterPro"/>
</dbReference>
<keyword evidence="9" id="KW-1185">Reference proteome</keyword>
<dbReference type="GO" id="GO:0019843">
    <property type="term" value="F:rRNA binding"/>
    <property type="evidence" value="ECO:0007669"/>
    <property type="project" value="UniProtKB-UniRule"/>
</dbReference>
<evidence type="ECO:0000256" key="5">
    <source>
        <dbReference type="SAM" id="MobiDB-lite"/>
    </source>
</evidence>
<dbReference type="EMBL" id="BNCQ01000100">
    <property type="protein sequence ID" value="GIM17270.1"/>
    <property type="molecule type" value="Genomic_DNA"/>
</dbReference>
<comment type="caution">
    <text evidence="7">The sequence shown here is derived from an EMBL/GenBank/DDBJ whole genome shotgun (WGS) entry which is preliminary data.</text>
</comment>
<evidence type="ECO:0000313" key="8">
    <source>
        <dbReference type="EMBL" id="GIM17270.1"/>
    </source>
</evidence>
<dbReference type="GO" id="GO:0005730">
    <property type="term" value="C:nucleolus"/>
    <property type="evidence" value="ECO:0007669"/>
    <property type="project" value="UniProtKB-SubCell"/>
</dbReference>
<sequence>MALAKSLLLDMFRGEPVDKINLAGVDRVVMAVAMDDARLQLRQYSVRFKKSGTRIPRVALMEMGPRIIFSVRRYRLPPSDLQQEAMKQPKLGKKKEKNVASDSLAGKVGRIYMPKQNMDTLGLSKYKGTKRQRRESAREAAEARKQPKVAQLVAEGASTE</sequence>
<dbReference type="Pfam" id="PF04427">
    <property type="entry name" value="Brix"/>
    <property type="match status" value="1"/>
</dbReference>
<dbReference type="Proteomes" id="UP000722791">
    <property type="component" value="Unassembled WGS sequence"/>
</dbReference>
<dbReference type="PANTHER" id="PTHR12728">
    <property type="entry name" value="BRIX DOMAIN CONTAINING PROTEIN"/>
    <property type="match status" value="1"/>
</dbReference>
<gene>
    <name evidence="7" type="ORF">Vretifemale_14964</name>
    <name evidence="8" type="ORF">Vretimale_19811</name>
</gene>
<evidence type="ECO:0000256" key="1">
    <source>
        <dbReference type="ARBA" id="ARBA00004604"/>
    </source>
</evidence>
<reference evidence="7" key="1">
    <citation type="journal article" date="2021" name="Proc. Natl. Acad. Sci. U.S.A.">
        <title>Three genomes in the algal genus Volvox reveal the fate of a haploid sex-determining region after a transition to homothallism.</title>
        <authorList>
            <person name="Yamamoto K."/>
            <person name="Hamaji T."/>
            <person name="Kawai-Toyooka H."/>
            <person name="Matsuzaki R."/>
            <person name="Takahashi F."/>
            <person name="Nishimura Y."/>
            <person name="Kawachi M."/>
            <person name="Noguchi H."/>
            <person name="Minakuchi Y."/>
            <person name="Umen J.G."/>
            <person name="Toyoda A."/>
            <person name="Nozaki H."/>
        </authorList>
    </citation>
    <scope>NUCLEOTIDE SEQUENCE</scope>
    <source>
        <strain evidence="8">NIES-3785</strain>
        <strain evidence="7">NIES-3786</strain>
    </source>
</reference>
<accession>A0A8J4FTW2</accession>
<feature type="region of interest" description="Disordered" evidence="5">
    <location>
        <begin position="120"/>
        <end position="160"/>
    </location>
</feature>
<dbReference type="Proteomes" id="UP000747110">
    <property type="component" value="Unassembled WGS sequence"/>
</dbReference>
<dbReference type="AlphaFoldDB" id="A0A8J4FTW2"/>
<evidence type="ECO:0000259" key="6">
    <source>
        <dbReference type="PROSITE" id="PS50833"/>
    </source>
</evidence>
<evidence type="ECO:0000256" key="2">
    <source>
        <dbReference type="ARBA" id="ARBA00010782"/>
    </source>
</evidence>
<comment type="subcellular location">
    <subcellularLocation>
        <location evidence="1 4">Nucleus</location>
        <location evidence="1 4">Nucleolus</location>
    </subcellularLocation>
</comment>
<dbReference type="OrthoDB" id="407658at2759"/>
<organism evidence="7 9">
    <name type="scientific">Volvox reticuliferus</name>
    <dbReference type="NCBI Taxonomy" id="1737510"/>
    <lineage>
        <taxon>Eukaryota</taxon>
        <taxon>Viridiplantae</taxon>
        <taxon>Chlorophyta</taxon>
        <taxon>core chlorophytes</taxon>
        <taxon>Chlorophyceae</taxon>
        <taxon>CS clade</taxon>
        <taxon>Chlamydomonadales</taxon>
        <taxon>Volvocaceae</taxon>
        <taxon>Volvox</taxon>
    </lineage>
</organism>